<evidence type="ECO:0000313" key="7">
    <source>
        <dbReference type="EMBL" id="KAF6063121.1"/>
    </source>
</evidence>
<evidence type="ECO:0000256" key="4">
    <source>
        <dbReference type="ARBA" id="ARBA00022741"/>
    </source>
</evidence>
<dbReference type="InterPro" id="IPR029056">
    <property type="entry name" value="Ribokinase-like"/>
</dbReference>
<organism evidence="7 8">
    <name type="scientific">Candida albicans</name>
    <name type="common">Yeast</name>
    <dbReference type="NCBI Taxonomy" id="5476"/>
    <lineage>
        <taxon>Eukaryota</taxon>
        <taxon>Fungi</taxon>
        <taxon>Dikarya</taxon>
        <taxon>Ascomycota</taxon>
        <taxon>Saccharomycotina</taxon>
        <taxon>Pichiomycetes</taxon>
        <taxon>Debaryomycetaceae</taxon>
        <taxon>Candida/Lodderomyces clade</taxon>
        <taxon>Candida</taxon>
    </lineage>
</organism>
<evidence type="ECO:0000313" key="8">
    <source>
        <dbReference type="Proteomes" id="UP000536275"/>
    </source>
</evidence>
<dbReference type="Proteomes" id="UP000536275">
    <property type="component" value="Unassembled WGS sequence"/>
</dbReference>
<keyword evidence="6" id="KW-0067">ATP-binding</keyword>
<evidence type="ECO:0000256" key="1">
    <source>
        <dbReference type="ARBA" id="ARBA00008805"/>
    </source>
</evidence>
<accession>A0A8H6BRL5</accession>
<comment type="similarity">
    <text evidence="1">Belongs to the pyridoxine kinase family.</text>
</comment>
<keyword evidence="5" id="KW-0418">Kinase</keyword>
<keyword evidence="4" id="KW-0547">Nucleotide-binding</keyword>
<evidence type="ECO:0000256" key="3">
    <source>
        <dbReference type="ARBA" id="ARBA00022679"/>
    </source>
</evidence>
<keyword evidence="3" id="KW-0808">Transferase</keyword>
<dbReference type="AlphaFoldDB" id="A0A8H6BRL5"/>
<reference evidence="7 8" key="1">
    <citation type="submission" date="2020-03" db="EMBL/GenBank/DDBJ databases">
        <title>FDA dAtabase for Regulatory Grade micrObial Sequences (FDA-ARGOS): Supporting development and validation of Infectious Disease Dx tests.</title>
        <authorList>
            <person name="Campos J."/>
            <person name="Goldberg B."/>
            <person name="Tallon L."/>
            <person name="Sadzewicz L."/>
            <person name="Vavikolanu K."/>
            <person name="Mehta A."/>
            <person name="Aluvathingal J."/>
            <person name="Nadendla S."/>
            <person name="Nandy P."/>
            <person name="Geyer C."/>
            <person name="Yan Y."/>
            <person name="Sichtig H."/>
        </authorList>
    </citation>
    <scope>NUCLEOTIDE SEQUENCE [LARGE SCALE GENOMIC DNA]</scope>
    <source>
        <strain evidence="7 8">FDAARGOS_656</strain>
    </source>
</reference>
<dbReference type="GO" id="GO:0005829">
    <property type="term" value="C:cytosol"/>
    <property type="evidence" value="ECO:0007669"/>
    <property type="project" value="TreeGrafter"/>
</dbReference>
<dbReference type="GO" id="GO:0005524">
    <property type="term" value="F:ATP binding"/>
    <property type="evidence" value="ECO:0007669"/>
    <property type="project" value="UniProtKB-KW"/>
</dbReference>
<dbReference type="EC" id="2.7.1.35" evidence="2"/>
<sequence length="183" mass="20795">MGDNNYLYVDKSCIVEYQSILHNKLVDIITPNQFELELLTNSKIIDKFGLVEALISCITIMIYQEEDKYIHCVISTKDQSIIKVFDIPMIKSYFTGVGDLFSALLLDKFYKNKHDAIINGIHDSMTILSRSVNQVLTIMAKTLKLTHKLGIQQAIAATRKDVNHNNNDDKIISLVVKSMMVIL</sequence>
<dbReference type="Gene3D" id="3.40.1190.20">
    <property type="match status" value="1"/>
</dbReference>
<gene>
    <name evidence="7" type="ORF">FOB64_006127</name>
</gene>
<proteinExistence type="inferred from homology"/>
<dbReference type="SUPFAM" id="SSF53613">
    <property type="entry name" value="Ribokinase-like"/>
    <property type="match status" value="1"/>
</dbReference>
<evidence type="ECO:0000256" key="2">
    <source>
        <dbReference type="ARBA" id="ARBA00012104"/>
    </source>
</evidence>
<dbReference type="PANTHER" id="PTHR10534">
    <property type="entry name" value="PYRIDOXAL KINASE"/>
    <property type="match status" value="1"/>
</dbReference>
<protein>
    <recommendedName>
        <fullName evidence="2">pyridoxal kinase</fullName>
        <ecNumber evidence="2">2.7.1.35</ecNumber>
    </recommendedName>
</protein>
<evidence type="ECO:0000256" key="6">
    <source>
        <dbReference type="ARBA" id="ARBA00022840"/>
    </source>
</evidence>
<dbReference type="EMBL" id="JABWAD010000061">
    <property type="protein sequence ID" value="KAF6063121.1"/>
    <property type="molecule type" value="Genomic_DNA"/>
</dbReference>
<dbReference type="GO" id="GO:0008478">
    <property type="term" value="F:pyridoxal kinase activity"/>
    <property type="evidence" value="ECO:0007669"/>
    <property type="project" value="UniProtKB-EC"/>
</dbReference>
<comment type="caution">
    <text evidence="7">The sequence shown here is derived from an EMBL/GenBank/DDBJ whole genome shotgun (WGS) entry which is preliminary data.</text>
</comment>
<evidence type="ECO:0000256" key="5">
    <source>
        <dbReference type="ARBA" id="ARBA00022777"/>
    </source>
</evidence>
<dbReference type="PANTHER" id="PTHR10534:SF2">
    <property type="entry name" value="PYRIDOXAL KINASE"/>
    <property type="match status" value="1"/>
</dbReference>
<dbReference type="InterPro" id="IPR004625">
    <property type="entry name" value="PyrdxlKinase"/>
</dbReference>
<name>A0A8H6BRL5_CANAX</name>
<dbReference type="GO" id="GO:0009443">
    <property type="term" value="P:pyridoxal 5'-phosphate salvage"/>
    <property type="evidence" value="ECO:0007669"/>
    <property type="project" value="InterPro"/>
</dbReference>